<dbReference type="PANTHER" id="PTHR34853">
    <property type="match status" value="1"/>
</dbReference>
<comment type="caution">
    <text evidence="3">The sequence shown here is derived from an EMBL/GenBank/DDBJ whole genome shotgun (WGS) entry which is preliminary data.</text>
</comment>
<dbReference type="InterPro" id="IPR005152">
    <property type="entry name" value="Lipase_secreted"/>
</dbReference>
<dbReference type="Pfam" id="PF03583">
    <property type="entry name" value="LIP"/>
    <property type="match status" value="1"/>
</dbReference>
<dbReference type="GO" id="GO:0004806">
    <property type="term" value="F:triacylglycerol lipase activity"/>
    <property type="evidence" value="ECO:0007669"/>
    <property type="project" value="InterPro"/>
</dbReference>
<keyword evidence="1" id="KW-0378">Hydrolase</keyword>
<keyword evidence="4" id="KW-1185">Reference proteome</keyword>
<sequence>MHPSLVTSLSLLSLLFSSVAASVKPPSLDPWYSQPRNISEYEAGAVIRSRSVNTKLEALLTLPMDVSVKSVVQYLFRTTDSLGKAAASVVTLIEPRNSDPTKLLGYQVYYDSANVDSSPSYLIQTRNETLDFYEPDFGMIGAALNKGWWVYTTDYEGLDAQYTAGLQSGHAVLDSTRAVLKEGPSKGLSNNPRYALWGYSGGSLASAWAAELQHSYAPELNFSGVTLGGTVPNITSVTQTINNGSSAGLAFSGTFGTAKAFPNMTEWLNQTLIPSKSAEFYSIANGSYYYANAAGANKDMFSFFKGGERAFLDPVPRTVFQLSGTLGFHGVPVAPLFVYKAVKDQVSPIKDTDKLIASYCAQGARIQYQRDLNGSHASEGLAGSVDAFSWVSDRLSGNSVNSGCTTKVVEIVSLDPKGASLFGKKLYAALS</sequence>
<dbReference type="OrthoDB" id="2373480at2759"/>
<organism evidence="3 4">
    <name type="scientific">Penicillium angulare</name>
    <dbReference type="NCBI Taxonomy" id="116970"/>
    <lineage>
        <taxon>Eukaryota</taxon>
        <taxon>Fungi</taxon>
        <taxon>Dikarya</taxon>
        <taxon>Ascomycota</taxon>
        <taxon>Pezizomycotina</taxon>
        <taxon>Eurotiomycetes</taxon>
        <taxon>Eurotiomycetidae</taxon>
        <taxon>Eurotiales</taxon>
        <taxon>Aspergillaceae</taxon>
        <taxon>Penicillium</taxon>
    </lineage>
</organism>
<dbReference type="Proteomes" id="UP001149165">
    <property type="component" value="Unassembled WGS sequence"/>
</dbReference>
<evidence type="ECO:0000313" key="3">
    <source>
        <dbReference type="EMBL" id="KAJ5092841.1"/>
    </source>
</evidence>
<dbReference type="GO" id="GO:0072330">
    <property type="term" value="P:monocarboxylic acid biosynthetic process"/>
    <property type="evidence" value="ECO:0007669"/>
    <property type="project" value="UniProtKB-ARBA"/>
</dbReference>
<dbReference type="EMBL" id="JAPQKH010000006">
    <property type="protein sequence ID" value="KAJ5092841.1"/>
    <property type="molecule type" value="Genomic_DNA"/>
</dbReference>
<dbReference type="Gene3D" id="3.40.50.1820">
    <property type="entry name" value="alpha/beta hydrolase"/>
    <property type="match status" value="1"/>
</dbReference>
<dbReference type="AlphaFoldDB" id="A0A9W9F3C8"/>
<evidence type="ECO:0000256" key="2">
    <source>
        <dbReference type="SAM" id="SignalP"/>
    </source>
</evidence>
<evidence type="ECO:0000313" key="4">
    <source>
        <dbReference type="Proteomes" id="UP001149165"/>
    </source>
</evidence>
<evidence type="ECO:0000256" key="1">
    <source>
        <dbReference type="ARBA" id="ARBA00022801"/>
    </source>
</evidence>
<proteinExistence type="predicted"/>
<feature type="signal peptide" evidence="2">
    <location>
        <begin position="1"/>
        <end position="21"/>
    </location>
</feature>
<dbReference type="Gene3D" id="1.10.260.130">
    <property type="match status" value="1"/>
</dbReference>
<keyword evidence="2" id="KW-0732">Signal</keyword>
<feature type="chain" id="PRO_5040846792" evidence="2">
    <location>
        <begin position="22"/>
        <end position="431"/>
    </location>
</feature>
<dbReference type="PANTHER" id="PTHR34853:SF5">
    <property type="entry name" value="LIP-DOMAIN-CONTAINING PROTEIN-RELATED"/>
    <property type="match status" value="1"/>
</dbReference>
<reference evidence="3" key="2">
    <citation type="journal article" date="2023" name="IMA Fungus">
        <title>Comparative genomic study of the Penicillium genus elucidates a diverse pangenome and 15 lateral gene transfer events.</title>
        <authorList>
            <person name="Petersen C."/>
            <person name="Sorensen T."/>
            <person name="Nielsen M.R."/>
            <person name="Sondergaard T.E."/>
            <person name="Sorensen J.L."/>
            <person name="Fitzpatrick D.A."/>
            <person name="Frisvad J.C."/>
            <person name="Nielsen K.L."/>
        </authorList>
    </citation>
    <scope>NUCLEOTIDE SEQUENCE</scope>
    <source>
        <strain evidence="3">IBT 30069</strain>
    </source>
</reference>
<accession>A0A9W9F3C8</accession>
<gene>
    <name evidence="3" type="ORF">N7456_008702</name>
</gene>
<reference evidence="3" key="1">
    <citation type="submission" date="2022-11" db="EMBL/GenBank/DDBJ databases">
        <authorList>
            <person name="Petersen C."/>
        </authorList>
    </citation>
    <scope>NUCLEOTIDE SEQUENCE</scope>
    <source>
        <strain evidence="3">IBT 30069</strain>
    </source>
</reference>
<dbReference type="GO" id="GO:0016042">
    <property type="term" value="P:lipid catabolic process"/>
    <property type="evidence" value="ECO:0007669"/>
    <property type="project" value="InterPro"/>
</dbReference>
<dbReference type="InterPro" id="IPR029058">
    <property type="entry name" value="AB_hydrolase_fold"/>
</dbReference>
<dbReference type="SUPFAM" id="SSF53474">
    <property type="entry name" value="alpha/beta-Hydrolases"/>
    <property type="match status" value="1"/>
</dbReference>
<protein>
    <submittedName>
        <fullName evidence="3">Uncharacterized protein</fullName>
    </submittedName>
</protein>
<name>A0A9W9F3C8_9EURO</name>
<dbReference type="GO" id="GO:0017000">
    <property type="term" value="P:antibiotic biosynthetic process"/>
    <property type="evidence" value="ECO:0007669"/>
    <property type="project" value="UniProtKB-ARBA"/>
</dbReference>